<evidence type="ECO:0000259" key="1">
    <source>
        <dbReference type="PROSITE" id="PS51750"/>
    </source>
</evidence>
<protein>
    <recommendedName>
        <fullName evidence="1">Bro-N domain-containing protein</fullName>
    </recommendedName>
</protein>
<sequence length="194" mass="21936">MTTQLTTFNFKSLTVRVVEIEGEPWFVASDVIKALGLYASEYRRLDDNEKSLLRRAHLGLREGRPMVIVAESGLYKLIMRSDKPGAKAFQDWVTKEVLPSIRKTGSYSVKKEVQPAVRKPITTNESETIKLMAQTIDRLTALQANPLITVEVDPLITFQQYEANTHQYVEGPTRQHILDTTVGLAKHRGIDLAR</sequence>
<dbReference type="PANTHER" id="PTHR36180:SF2">
    <property type="entry name" value="BRO FAMILY PROTEIN"/>
    <property type="match status" value="1"/>
</dbReference>
<reference evidence="2 3" key="1">
    <citation type="submission" date="2019-07" db="EMBL/GenBank/DDBJ databases">
        <title>Whole genome shotgun sequence of Halomonas pacifica NBRC 102220.</title>
        <authorList>
            <person name="Hosoyama A."/>
            <person name="Uohara A."/>
            <person name="Ohji S."/>
            <person name="Ichikawa N."/>
        </authorList>
    </citation>
    <scope>NUCLEOTIDE SEQUENCE [LARGE SCALE GENOMIC DNA]</scope>
    <source>
        <strain evidence="2 3">NBRC 102220</strain>
    </source>
</reference>
<dbReference type="PROSITE" id="PS51750">
    <property type="entry name" value="BRO_N"/>
    <property type="match status" value="1"/>
</dbReference>
<gene>
    <name evidence="2" type="ORF">HPA02_03000</name>
</gene>
<dbReference type="EMBL" id="BJUK01000003">
    <property type="protein sequence ID" value="GEK46017.1"/>
    <property type="molecule type" value="Genomic_DNA"/>
</dbReference>
<dbReference type="OrthoDB" id="1042522at2"/>
<evidence type="ECO:0000313" key="2">
    <source>
        <dbReference type="EMBL" id="GEK46017.1"/>
    </source>
</evidence>
<accession>A0A510X5I1</accession>
<organism evidence="2 3">
    <name type="scientific">Bisbaumannia pacifica</name>
    <dbReference type="NCBI Taxonomy" id="77098"/>
    <lineage>
        <taxon>Bacteria</taxon>
        <taxon>Pseudomonadati</taxon>
        <taxon>Pseudomonadota</taxon>
        <taxon>Gammaproteobacteria</taxon>
        <taxon>Oceanospirillales</taxon>
        <taxon>Halomonadaceae</taxon>
        <taxon>Bisbaumannia</taxon>
    </lineage>
</organism>
<dbReference type="AlphaFoldDB" id="A0A510X5I1"/>
<dbReference type="SMART" id="SM01040">
    <property type="entry name" value="Bro-N"/>
    <property type="match status" value="1"/>
</dbReference>
<evidence type="ECO:0000313" key="3">
    <source>
        <dbReference type="Proteomes" id="UP000321275"/>
    </source>
</evidence>
<comment type="caution">
    <text evidence="2">The sequence shown here is derived from an EMBL/GenBank/DDBJ whole genome shotgun (WGS) entry which is preliminary data.</text>
</comment>
<dbReference type="Proteomes" id="UP000321275">
    <property type="component" value="Unassembled WGS sequence"/>
</dbReference>
<dbReference type="PANTHER" id="PTHR36180">
    <property type="entry name" value="DNA-BINDING PROTEIN-RELATED-RELATED"/>
    <property type="match status" value="1"/>
</dbReference>
<feature type="domain" description="Bro-N" evidence="1">
    <location>
        <begin position="1"/>
        <end position="105"/>
    </location>
</feature>
<name>A0A510X5I1_9GAMM</name>
<proteinExistence type="predicted"/>
<dbReference type="RefSeq" id="WP_146801195.1">
    <property type="nucleotide sequence ID" value="NZ_BJUK01000003.1"/>
</dbReference>
<keyword evidence="3" id="KW-1185">Reference proteome</keyword>
<dbReference type="Pfam" id="PF02498">
    <property type="entry name" value="Bro-N"/>
    <property type="match status" value="1"/>
</dbReference>
<dbReference type="InterPro" id="IPR003497">
    <property type="entry name" value="BRO_N_domain"/>
</dbReference>